<reference evidence="2 3" key="1">
    <citation type="journal article" date="2015" name="Nature">
        <title>rRNA introns, odd ribosomes, and small enigmatic genomes across a large radiation of phyla.</title>
        <authorList>
            <person name="Brown C.T."/>
            <person name="Hug L.A."/>
            <person name="Thomas B.C."/>
            <person name="Sharon I."/>
            <person name="Castelle C.J."/>
            <person name="Singh A."/>
            <person name="Wilkins M.J."/>
            <person name="Williams K.H."/>
            <person name="Banfield J.F."/>
        </authorList>
    </citation>
    <scope>NUCLEOTIDE SEQUENCE [LARGE SCALE GENOMIC DNA]</scope>
</reference>
<keyword evidence="1" id="KW-0472">Membrane</keyword>
<name>A0A0G0EP90_9BACT</name>
<keyword evidence="1" id="KW-1133">Transmembrane helix</keyword>
<organism evidence="2 3">
    <name type="scientific">Candidatus Daviesbacteria bacterium GW2011_GWB1_36_5</name>
    <dbReference type="NCBI Taxonomy" id="1618426"/>
    <lineage>
        <taxon>Bacteria</taxon>
        <taxon>Candidatus Daviesiibacteriota</taxon>
    </lineage>
</organism>
<feature type="non-terminal residue" evidence="2">
    <location>
        <position position="32"/>
    </location>
</feature>
<dbReference type="Proteomes" id="UP000034492">
    <property type="component" value="Unassembled WGS sequence"/>
</dbReference>
<evidence type="ECO:0000313" key="2">
    <source>
        <dbReference type="EMBL" id="KKQ07307.1"/>
    </source>
</evidence>
<feature type="transmembrane region" description="Helical" evidence="1">
    <location>
        <begin position="12"/>
        <end position="30"/>
    </location>
</feature>
<proteinExistence type="predicted"/>
<gene>
    <name evidence="2" type="ORF">US19_C0050G0007</name>
</gene>
<comment type="caution">
    <text evidence="2">The sequence shown here is derived from an EMBL/GenBank/DDBJ whole genome shotgun (WGS) entry which is preliminary data.</text>
</comment>
<sequence>MSIKGLKIKVAIVPLTILAFILVTAIFLQINS</sequence>
<protein>
    <submittedName>
        <fullName evidence="2">Uncharacterized protein</fullName>
    </submittedName>
</protein>
<evidence type="ECO:0000313" key="3">
    <source>
        <dbReference type="Proteomes" id="UP000034492"/>
    </source>
</evidence>
<evidence type="ECO:0000256" key="1">
    <source>
        <dbReference type="SAM" id="Phobius"/>
    </source>
</evidence>
<accession>A0A0G0EP90</accession>
<dbReference type="AlphaFoldDB" id="A0A0G0EP90"/>
<keyword evidence="1" id="KW-0812">Transmembrane</keyword>
<dbReference type="EMBL" id="LBSA01000050">
    <property type="protein sequence ID" value="KKQ07307.1"/>
    <property type="molecule type" value="Genomic_DNA"/>
</dbReference>